<reference evidence="7" key="1">
    <citation type="journal article" date="2022" name="IScience">
        <title>Evolution of zygomycete secretomes and the origins of terrestrial fungal ecologies.</title>
        <authorList>
            <person name="Chang Y."/>
            <person name="Wang Y."/>
            <person name="Mondo S."/>
            <person name="Ahrendt S."/>
            <person name="Andreopoulos W."/>
            <person name="Barry K."/>
            <person name="Beard J."/>
            <person name="Benny G.L."/>
            <person name="Blankenship S."/>
            <person name="Bonito G."/>
            <person name="Cuomo C."/>
            <person name="Desiro A."/>
            <person name="Gervers K.A."/>
            <person name="Hundley H."/>
            <person name="Kuo A."/>
            <person name="LaButti K."/>
            <person name="Lang B.F."/>
            <person name="Lipzen A."/>
            <person name="O'Donnell K."/>
            <person name="Pangilinan J."/>
            <person name="Reynolds N."/>
            <person name="Sandor L."/>
            <person name="Smith M.E."/>
            <person name="Tsang A."/>
            <person name="Grigoriev I.V."/>
            <person name="Stajich J.E."/>
            <person name="Spatafora J.W."/>
        </authorList>
    </citation>
    <scope>NUCLEOTIDE SEQUENCE</scope>
    <source>
        <strain evidence="7">RSA 2281</strain>
    </source>
</reference>
<evidence type="ECO:0000313" key="8">
    <source>
        <dbReference type="Proteomes" id="UP001209540"/>
    </source>
</evidence>
<gene>
    <name evidence="7" type="ORF">BDA99DRAFT_447876</name>
</gene>
<evidence type="ECO:0000256" key="4">
    <source>
        <dbReference type="ARBA" id="ARBA00022989"/>
    </source>
</evidence>
<proteinExistence type="predicted"/>
<dbReference type="Pfam" id="PF01694">
    <property type="entry name" value="Rhomboid"/>
    <property type="match status" value="1"/>
</dbReference>
<dbReference type="InterPro" id="IPR022764">
    <property type="entry name" value="Peptidase_S54_rhomboid_dom"/>
</dbReference>
<dbReference type="Gene3D" id="1.20.1540.10">
    <property type="entry name" value="Rhomboid-like"/>
    <property type="match status" value="1"/>
</dbReference>
<comment type="caution">
    <text evidence="7">The sequence shown here is derived from an EMBL/GenBank/DDBJ whole genome shotgun (WGS) entry which is preliminary data.</text>
</comment>
<dbReference type="SUPFAM" id="SSF144091">
    <property type="entry name" value="Rhomboid-like"/>
    <property type="match status" value="1"/>
</dbReference>
<dbReference type="GO" id="GO:0004252">
    <property type="term" value="F:serine-type endopeptidase activity"/>
    <property type="evidence" value="ECO:0007669"/>
    <property type="project" value="InterPro"/>
</dbReference>
<keyword evidence="3" id="KW-0256">Endoplasmic reticulum</keyword>
<reference evidence="7" key="2">
    <citation type="submission" date="2023-02" db="EMBL/GenBank/DDBJ databases">
        <authorList>
            <consortium name="DOE Joint Genome Institute"/>
            <person name="Mondo S.J."/>
            <person name="Chang Y."/>
            <person name="Wang Y."/>
            <person name="Ahrendt S."/>
            <person name="Andreopoulos W."/>
            <person name="Barry K."/>
            <person name="Beard J."/>
            <person name="Benny G.L."/>
            <person name="Blankenship S."/>
            <person name="Bonito G."/>
            <person name="Cuomo C."/>
            <person name="Desiro A."/>
            <person name="Gervers K.A."/>
            <person name="Hundley H."/>
            <person name="Kuo A."/>
            <person name="LaButti K."/>
            <person name="Lang B.F."/>
            <person name="Lipzen A."/>
            <person name="O'Donnell K."/>
            <person name="Pangilinan J."/>
            <person name="Reynolds N."/>
            <person name="Sandor L."/>
            <person name="Smith M.W."/>
            <person name="Tsang A."/>
            <person name="Grigoriev I.V."/>
            <person name="Stajich J.E."/>
            <person name="Spatafora J.W."/>
        </authorList>
    </citation>
    <scope>NUCLEOTIDE SEQUENCE</scope>
    <source>
        <strain evidence="7">RSA 2281</strain>
    </source>
</reference>
<dbReference type="GO" id="GO:0042058">
    <property type="term" value="P:regulation of epidermal growth factor receptor signaling pathway"/>
    <property type="evidence" value="ECO:0007669"/>
    <property type="project" value="TreeGrafter"/>
</dbReference>
<name>A0AAD5JM07_9FUNG</name>
<dbReference type="InterPro" id="IPR051512">
    <property type="entry name" value="Inactive_Rhomboid"/>
</dbReference>
<evidence type="ECO:0000259" key="6">
    <source>
        <dbReference type="Pfam" id="PF01694"/>
    </source>
</evidence>
<dbReference type="PANTHER" id="PTHR45965">
    <property type="entry name" value="INACTIVE RHOMBOID PROTEIN"/>
    <property type="match status" value="1"/>
</dbReference>
<organism evidence="7 8">
    <name type="scientific">Phascolomyces articulosus</name>
    <dbReference type="NCBI Taxonomy" id="60185"/>
    <lineage>
        <taxon>Eukaryota</taxon>
        <taxon>Fungi</taxon>
        <taxon>Fungi incertae sedis</taxon>
        <taxon>Mucoromycota</taxon>
        <taxon>Mucoromycotina</taxon>
        <taxon>Mucoromycetes</taxon>
        <taxon>Mucorales</taxon>
        <taxon>Lichtheimiaceae</taxon>
        <taxon>Phascolomyces</taxon>
    </lineage>
</organism>
<feature type="domain" description="Peptidase S54 rhomboid" evidence="6">
    <location>
        <begin position="102"/>
        <end position="206"/>
    </location>
</feature>
<keyword evidence="8" id="KW-1185">Reference proteome</keyword>
<dbReference type="AlphaFoldDB" id="A0AAD5JM07"/>
<dbReference type="InterPro" id="IPR035952">
    <property type="entry name" value="Rhomboid-like_sf"/>
</dbReference>
<feature type="non-terminal residue" evidence="7">
    <location>
        <position position="1"/>
    </location>
</feature>
<keyword evidence="2" id="KW-0812">Transmembrane</keyword>
<dbReference type="PANTHER" id="PTHR45965:SF3">
    <property type="entry name" value="INACTIVE RHOMBOID PROTEIN 1"/>
    <property type="match status" value="1"/>
</dbReference>
<comment type="subcellular location">
    <subcellularLocation>
        <location evidence="1">Endoplasmic reticulum membrane</location>
        <topology evidence="1">Multi-pass membrane protein</topology>
    </subcellularLocation>
</comment>
<dbReference type="EMBL" id="JAIXMP010000052">
    <property type="protein sequence ID" value="KAI9245378.1"/>
    <property type="molecule type" value="Genomic_DNA"/>
</dbReference>
<protein>
    <recommendedName>
        <fullName evidence="6">Peptidase S54 rhomboid domain-containing protein</fullName>
    </recommendedName>
</protein>
<evidence type="ECO:0000256" key="1">
    <source>
        <dbReference type="ARBA" id="ARBA00004477"/>
    </source>
</evidence>
<dbReference type="GO" id="GO:0005789">
    <property type="term" value="C:endoplasmic reticulum membrane"/>
    <property type="evidence" value="ECO:0007669"/>
    <property type="project" value="UniProtKB-SubCell"/>
</dbReference>
<dbReference type="Proteomes" id="UP001209540">
    <property type="component" value="Unassembled WGS sequence"/>
</dbReference>
<evidence type="ECO:0000313" key="7">
    <source>
        <dbReference type="EMBL" id="KAI9245378.1"/>
    </source>
</evidence>
<sequence length="209" mass="23011">EFLELKPFNYMLGPSLQVLIQTGARFPPCMRNITHMPSTQKYICINATTAEAIQTSSFLSLFDSANETITSNRTSELMFEPSVCSLEDICGFGGFANPKEPDQAFRFFTPLFVHSGLVHWSLNLLALAQLGFKLERLMGGWRFGVAYVTSGIFGNVFGANFASPTTPTLGCGASVFGLMGCSAIDLALRWNDMKQPLRHLTKLTVFTSK</sequence>
<dbReference type="GO" id="GO:0050708">
    <property type="term" value="P:regulation of protein secretion"/>
    <property type="evidence" value="ECO:0007669"/>
    <property type="project" value="TreeGrafter"/>
</dbReference>
<keyword evidence="5" id="KW-0472">Membrane</keyword>
<evidence type="ECO:0000256" key="5">
    <source>
        <dbReference type="ARBA" id="ARBA00023136"/>
    </source>
</evidence>
<accession>A0AAD5JM07</accession>
<evidence type="ECO:0000256" key="3">
    <source>
        <dbReference type="ARBA" id="ARBA00022824"/>
    </source>
</evidence>
<evidence type="ECO:0000256" key="2">
    <source>
        <dbReference type="ARBA" id="ARBA00022692"/>
    </source>
</evidence>
<keyword evidence="4" id="KW-1133">Transmembrane helix</keyword>